<dbReference type="Gene3D" id="3.40.1420.30">
    <property type="match status" value="1"/>
</dbReference>
<evidence type="ECO:0000256" key="2">
    <source>
        <dbReference type="SAM" id="SignalP"/>
    </source>
</evidence>
<reference evidence="3 4" key="1">
    <citation type="submission" date="2022-06" db="EMBL/GenBank/DDBJ databases">
        <title>A taxonomic note on the genus Prevotella: Description of four novel genera and emended description of the genera Hallella and Xylanibacter.</title>
        <authorList>
            <person name="Hitch T.C.A."/>
        </authorList>
    </citation>
    <scope>NUCLEOTIDE SEQUENCE [LARGE SCALE GENOMIC DNA]</scope>
    <source>
        <strain evidence="3 4">DSM 100619</strain>
    </source>
</reference>
<feature type="compositionally biased region" description="Low complexity" evidence="1">
    <location>
        <begin position="33"/>
        <end position="49"/>
    </location>
</feature>
<dbReference type="Proteomes" id="UP001204015">
    <property type="component" value="Unassembled WGS sequence"/>
</dbReference>
<gene>
    <name evidence="3" type="ORF">NG821_10130</name>
</gene>
<dbReference type="RefSeq" id="WP_252761548.1">
    <property type="nucleotide sequence ID" value="NZ_JAMXLY010000042.1"/>
</dbReference>
<keyword evidence="4" id="KW-1185">Reference proteome</keyword>
<evidence type="ECO:0000313" key="3">
    <source>
        <dbReference type="EMBL" id="MCO6026192.1"/>
    </source>
</evidence>
<feature type="region of interest" description="Disordered" evidence="1">
    <location>
        <begin position="30"/>
        <end position="52"/>
    </location>
</feature>
<evidence type="ECO:0000313" key="4">
    <source>
        <dbReference type="Proteomes" id="UP001204015"/>
    </source>
</evidence>
<comment type="caution">
    <text evidence="3">The sequence shown here is derived from an EMBL/GenBank/DDBJ whole genome shotgun (WGS) entry which is preliminary data.</text>
</comment>
<evidence type="ECO:0008006" key="5">
    <source>
        <dbReference type="Google" id="ProtNLM"/>
    </source>
</evidence>
<feature type="chain" id="PRO_5045838688" description="PepSY domain-containing protein" evidence="2">
    <location>
        <begin position="20"/>
        <end position="109"/>
    </location>
</feature>
<name>A0ABT1C0F4_9BACT</name>
<feature type="signal peptide" evidence="2">
    <location>
        <begin position="1"/>
        <end position="19"/>
    </location>
</feature>
<protein>
    <recommendedName>
        <fullName evidence="5">PepSY domain-containing protein</fullName>
    </recommendedName>
</protein>
<organism evidence="3 4">
    <name type="scientific">Segatella cerevisiae</name>
    <dbReference type="NCBI Taxonomy" id="2053716"/>
    <lineage>
        <taxon>Bacteria</taxon>
        <taxon>Pseudomonadati</taxon>
        <taxon>Bacteroidota</taxon>
        <taxon>Bacteroidia</taxon>
        <taxon>Bacteroidales</taxon>
        <taxon>Prevotellaceae</taxon>
        <taxon>Segatella</taxon>
    </lineage>
</organism>
<sequence length="109" mass="11654">MKKLFVLVAMLSMSFAAFAQVEGTDSAKTDTVSTSAQTEQPATAPAASSDSKTLPQAITDYITKNYPGATVSDFTKADENGATIYSVKIQTKDNAVFTEKYKENGEVVQ</sequence>
<proteinExistence type="predicted"/>
<accession>A0ABT1C0F4</accession>
<evidence type="ECO:0000256" key="1">
    <source>
        <dbReference type="SAM" id="MobiDB-lite"/>
    </source>
</evidence>
<keyword evidence="2" id="KW-0732">Signal</keyword>
<dbReference type="EMBL" id="JAMXLY010000042">
    <property type="protein sequence ID" value="MCO6026192.1"/>
    <property type="molecule type" value="Genomic_DNA"/>
</dbReference>
<dbReference type="SUPFAM" id="SSF160574">
    <property type="entry name" value="BT0923-like"/>
    <property type="match status" value="1"/>
</dbReference>